<sequence>MVIEKPVEETTLSAPLVTLSFNSYSATVSDDNPIVLSSLSPHGNTYDATFFQFTVNKSLQKHRKSLLSSVLDFFENNVCGCGQKLSTIVLHLRFFSLYADPSELVGHCGRGLAEDSHMEWNFRCMNNAPAKFVNPVGRGSEKEYLELGEVMYHADFPEYCLSGVFDLLGP</sequence>
<keyword evidence="2" id="KW-1185">Reference proteome</keyword>
<reference evidence="1" key="1">
    <citation type="journal article" date="2019" name="Environ. Microbiol.">
        <title>Fungal ecological strategies reflected in gene transcription - a case study of two litter decomposers.</title>
        <authorList>
            <person name="Barbi F."/>
            <person name="Kohler A."/>
            <person name="Barry K."/>
            <person name="Baskaran P."/>
            <person name="Daum C."/>
            <person name="Fauchery L."/>
            <person name="Ihrmark K."/>
            <person name="Kuo A."/>
            <person name="LaButti K."/>
            <person name="Lipzen A."/>
            <person name="Morin E."/>
            <person name="Grigoriev I.V."/>
            <person name="Henrissat B."/>
            <person name="Lindahl B."/>
            <person name="Martin F."/>
        </authorList>
    </citation>
    <scope>NUCLEOTIDE SEQUENCE</scope>
    <source>
        <strain evidence="1">JB14</strain>
    </source>
</reference>
<name>A0A6A4GYM9_9AGAR</name>
<gene>
    <name evidence="1" type="ORF">BT96DRAFT_926063</name>
</gene>
<accession>A0A6A4GYM9</accession>
<protein>
    <submittedName>
        <fullName evidence="1">Uncharacterized protein</fullName>
    </submittedName>
</protein>
<evidence type="ECO:0000313" key="2">
    <source>
        <dbReference type="Proteomes" id="UP000799118"/>
    </source>
</evidence>
<dbReference type="EMBL" id="ML769667">
    <property type="protein sequence ID" value="KAE9390184.1"/>
    <property type="molecule type" value="Genomic_DNA"/>
</dbReference>
<dbReference type="AlphaFoldDB" id="A0A6A4GYM9"/>
<proteinExistence type="predicted"/>
<organism evidence="1 2">
    <name type="scientific">Gymnopus androsaceus JB14</name>
    <dbReference type="NCBI Taxonomy" id="1447944"/>
    <lineage>
        <taxon>Eukaryota</taxon>
        <taxon>Fungi</taxon>
        <taxon>Dikarya</taxon>
        <taxon>Basidiomycota</taxon>
        <taxon>Agaricomycotina</taxon>
        <taxon>Agaricomycetes</taxon>
        <taxon>Agaricomycetidae</taxon>
        <taxon>Agaricales</taxon>
        <taxon>Marasmiineae</taxon>
        <taxon>Omphalotaceae</taxon>
        <taxon>Gymnopus</taxon>
    </lineage>
</organism>
<evidence type="ECO:0000313" key="1">
    <source>
        <dbReference type="EMBL" id="KAE9390184.1"/>
    </source>
</evidence>
<dbReference type="Proteomes" id="UP000799118">
    <property type="component" value="Unassembled WGS sequence"/>
</dbReference>